<dbReference type="InterPro" id="IPR031330">
    <property type="entry name" value="Gly_Hdrlase_35_cat"/>
</dbReference>
<name>A0A212DHA6_CEREH</name>
<proteinExistence type="predicted"/>
<evidence type="ECO:0000313" key="4">
    <source>
        <dbReference type="Proteomes" id="UP000242450"/>
    </source>
</evidence>
<gene>
    <name evidence="3" type="ORF">Celaphus_00009443</name>
</gene>
<dbReference type="Gene3D" id="2.60.120.260">
    <property type="entry name" value="Galactose-binding domain-like"/>
    <property type="match status" value="1"/>
</dbReference>
<dbReference type="EMBL" id="MKHE01000001">
    <property type="protein sequence ID" value="OWK17647.1"/>
    <property type="molecule type" value="Genomic_DNA"/>
</dbReference>
<evidence type="ECO:0000256" key="1">
    <source>
        <dbReference type="SAM" id="MobiDB-lite"/>
    </source>
</evidence>
<dbReference type="Proteomes" id="UP000242450">
    <property type="component" value="Chromosome 1"/>
</dbReference>
<evidence type="ECO:0000259" key="2">
    <source>
        <dbReference type="Pfam" id="PF01301"/>
    </source>
</evidence>
<protein>
    <recommendedName>
        <fullName evidence="2">Glycoside hydrolase 35 catalytic domain-containing protein</fullName>
    </recommendedName>
</protein>
<organism evidence="3 4">
    <name type="scientific">Cervus elaphus hippelaphus</name>
    <name type="common">European red deer</name>
    <dbReference type="NCBI Taxonomy" id="46360"/>
    <lineage>
        <taxon>Eukaryota</taxon>
        <taxon>Metazoa</taxon>
        <taxon>Chordata</taxon>
        <taxon>Craniata</taxon>
        <taxon>Vertebrata</taxon>
        <taxon>Euteleostomi</taxon>
        <taxon>Mammalia</taxon>
        <taxon>Eutheria</taxon>
        <taxon>Laurasiatheria</taxon>
        <taxon>Artiodactyla</taxon>
        <taxon>Ruminantia</taxon>
        <taxon>Pecora</taxon>
        <taxon>Cervidae</taxon>
        <taxon>Cervinae</taxon>
        <taxon>Cervus</taxon>
    </lineage>
</organism>
<sequence length="118" mass="13295">MMMVYTARSLDGWGTSRNSLDLHMLMHEAREMLQLRFSLNFYMFHGGTNFGFMGGAAFRGHRLPMVTSYGKYQWVPRVCLQLPRLCETKQAARVREGKGSGWKPPGPCAGLQPGLLTP</sequence>
<dbReference type="InterPro" id="IPR017853">
    <property type="entry name" value="GH"/>
</dbReference>
<keyword evidence="4" id="KW-1185">Reference proteome</keyword>
<dbReference type="SUPFAM" id="SSF51445">
    <property type="entry name" value="(Trans)glycosidases"/>
    <property type="match status" value="1"/>
</dbReference>
<dbReference type="Pfam" id="PF01301">
    <property type="entry name" value="Glyco_hydro_35"/>
    <property type="match status" value="1"/>
</dbReference>
<dbReference type="OrthoDB" id="1657402at2759"/>
<accession>A0A212DHA6</accession>
<reference evidence="3 4" key="1">
    <citation type="journal article" date="2018" name="Mol. Genet. Genomics">
        <title>The red deer Cervus elaphus genome CerEla1.0: sequencing, annotating, genes, and chromosomes.</title>
        <authorList>
            <person name="Bana N.A."/>
            <person name="Nyiri A."/>
            <person name="Nagy J."/>
            <person name="Frank K."/>
            <person name="Nagy T."/>
            <person name="Steger V."/>
            <person name="Schiller M."/>
            <person name="Lakatos P."/>
            <person name="Sugar L."/>
            <person name="Horn P."/>
            <person name="Barta E."/>
            <person name="Orosz L."/>
        </authorList>
    </citation>
    <scope>NUCLEOTIDE SEQUENCE [LARGE SCALE GENOMIC DNA]</scope>
    <source>
        <strain evidence="3">Hungarian</strain>
    </source>
</reference>
<feature type="region of interest" description="Disordered" evidence="1">
    <location>
        <begin position="93"/>
        <end position="118"/>
    </location>
</feature>
<feature type="domain" description="Glycoside hydrolase 35 catalytic" evidence="2">
    <location>
        <begin position="3"/>
        <end position="70"/>
    </location>
</feature>
<comment type="caution">
    <text evidence="3">The sequence shown here is derived from an EMBL/GenBank/DDBJ whole genome shotgun (WGS) entry which is preliminary data.</text>
</comment>
<evidence type="ECO:0000313" key="3">
    <source>
        <dbReference type="EMBL" id="OWK17647.1"/>
    </source>
</evidence>
<dbReference type="AlphaFoldDB" id="A0A212DHA6"/>